<dbReference type="Gene3D" id="1.10.10.10">
    <property type="entry name" value="Winged helix-like DNA-binding domain superfamily/Winged helix DNA-binding domain"/>
    <property type="match status" value="1"/>
</dbReference>
<accession>A0A506UCK2</accession>
<proteinExistence type="predicted"/>
<dbReference type="InterPro" id="IPR036388">
    <property type="entry name" value="WH-like_DNA-bd_sf"/>
</dbReference>
<comment type="caution">
    <text evidence="1">The sequence shown here is derived from an EMBL/GenBank/DDBJ whole genome shotgun (WGS) entry which is preliminary data.</text>
</comment>
<dbReference type="RefSeq" id="WP_141165691.1">
    <property type="nucleotide sequence ID" value="NZ_VHLH01000004.1"/>
</dbReference>
<dbReference type="Pfam" id="PF10711">
    <property type="entry name" value="DUF2513"/>
    <property type="match status" value="1"/>
</dbReference>
<evidence type="ECO:0000313" key="2">
    <source>
        <dbReference type="Proteomes" id="UP000320314"/>
    </source>
</evidence>
<keyword evidence="2" id="KW-1185">Reference proteome</keyword>
<dbReference type="EMBL" id="VHLH01000004">
    <property type="protein sequence ID" value="TPW31328.1"/>
    <property type="molecule type" value="Genomic_DNA"/>
</dbReference>
<evidence type="ECO:0000313" key="1">
    <source>
        <dbReference type="EMBL" id="TPW31328.1"/>
    </source>
</evidence>
<organism evidence="1 2">
    <name type="scientific">Pararhizobium mangrovi</name>
    <dbReference type="NCBI Taxonomy" id="2590452"/>
    <lineage>
        <taxon>Bacteria</taxon>
        <taxon>Pseudomonadati</taxon>
        <taxon>Pseudomonadota</taxon>
        <taxon>Alphaproteobacteria</taxon>
        <taxon>Hyphomicrobiales</taxon>
        <taxon>Rhizobiaceae</taxon>
        <taxon>Rhizobium/Agrobacterium group</taxon>
        <taxon>Pararhizobium</taxon>
    </lineage>
</organism>
<dbReference type="OrthoDB" id="6960201at2"/>
<protein>
    <submittedName>
        <fullName evidence="1">DUF2513 domain-containing protein</fullName>
    </submittedName>
</protein>
<dbReference type="AlphaFoldDB" id="A0A506UCK2"/>
<reference evidence="1 2" key="1">
    <citation type="submission" date="2019-06" db="EMBL/GenBank/DDBJ databases">
        <authorList>
            <person name="Li M."/>
        </authorList>
    </citation>
    <scope>NUCLEOTIDE SEQUENCE [LARGE SCALE GENOMIC DNA]</scope>
    <source>
        <strain evidence="1 2">BGMRC6574</strain>
    </source>
</reference>
<name>A0A506UCK2_9HYPH</name>
<dbReference type="InterPro" id="IPR019650">
    <property type="entry name" value="DUF2513"/>
</dbReference>
<dbReference type="Proteomes" id="UP000320314">
    <property type="component" value="Unassembled WGS sequence"/>
</dbReference>
<sequence length="116" mass="13134">MKRDDDYIRQLLLDMEASDDLYLVASLKLSMRPEEQKKHQHAELLCDAGFFEAVNKGVYRMTNQGHDYLNVIRDQTVWAKTKKGASSLGGATLGMMKDIAIAYVKKEAIEKLGIQI</sequence>
<gene>
    <name evidence="1" type="ORF">FJU11_03805</name>
</gene>